<dbReference type="InterPro" id="IPR003343">
    <property type="entry name" value="Big_2"/>
</dbReference>
<dbReference type="Pfam" id="PF00041">
    <property type="entry name" value="fn3"/>
    <property type="match status" value="3"/>
</dbReference>
<dbReference type="InterPro" id="IPR001119">
    <property type="entry name" value="SLH_dom"/>
</dbReference>
<dbReference type="RefSeq" id="WP_210661071.1">
    <property type="nucleotide sequence ID" value="NZ_JAGKSP010000008.1"/>
</dbReference>
<organism evidence="5 6">
    <name type="scientific">Paenibacillus lignilyticus</name>
    <dbReference type="NCBI Taxonomy" id="1172615"/>
    <lineage>
        <taxon>Bacteria</taxon>
        <taxon>Bacillati</taxon>
        <taxon>Bacillota</taxon>
        <taxon>Bacilli</taxon>
        <taxon>Bacillales</taxon>
        <taxon>Paenibacillaceae</taxon>
        <taxon>Paenibacillus</taxon>
    </lineage>
</organism>
<evidence type="ECO:0000313" key="6">
    <source>
        <dbReference type="Proteomes" id="UP000673394"/>
    </source>
</evidence>
<dbReference type="InterPro" id="IPR003961">
    <property type="entry name" value="FN3_dom"/>
</dbReference>
<dbReference type="PANTHER" id="PTHR46957">
    <property type="entry name" value="CYTOKINE RECEPTOR"/>
    <property type="match status" value="1"/>
</dbReference>
<dbReference type="InterPro" id="IPR010496">
    <property type="entry name" value="AL/BT2_dom"/>
</dbReference>
<dbReference type="Pfam" id="PF02368">
    <property type="entry name" value="Big_2"/>
    <property type="match status" value="2"/>
</dbReference>
<gene>
    <name evidence="5" type="ORF">I8J30_19935</name>
</gene>
<dbReference type="Pfam" id="PF06439">
    <property type="entry name" value="3keto-disac_hyd"/>
    <property type="match status" value="3"/>
</dbReference>
<feature type="domain" description="SLH" evidence="4">
    <location>
        <begin position="2282"/>
        <end position="2340"/>
    </location>
</feature>
<dbReference type="InterPro" id="IPR008964">
    <property type="entry name" value="Invasin/intimin_cell_adhesion"/>
</dbReference>
<dbReference type="Proteomes" id="UP000673394">
    <property type="component" value="Unassembled WGS sequence"/>
</dbReference>
<feature type="region of interest" description="Disordered" evidence="1">
    <location>
        <begin position="1859"/>
        <end position="1879"/>
    </location>
</feature>
<dbReference type="PANTHER" id="PTHR46957:SF3">
    <property type="entry name" value="CYTOKINE RECEPTOR"/>
    <property type="match status" value="1"/>
</dbReference>
<dbReference type="PROSITE" id="PS51272">
    <property type="entry name" value="SLH"/>
    <property type="match status" value="3"/>
</dbReference>
<dbReference type="InterPro" id="IPR013783">
    <property type="entry name" value="Ig-like_fold"/>
</dbReference>
<keyword evidence="6" id="KW-1185">Reference proteome</keyword>
<feature type="compositionally biased region" description="Polar residues" evidence="1">
    <location>
        <begin position="1960"/>
        <end position="1973"/>
    </location>
</feature>
<dbReference type="SUPFAM" id="SSF49373">
    <property type="entry name" value="Invasin/intimin cell-adhesion fragments"/>
    <property type="match status" value="2"/>
</dbReference>
<dbReference type="SMART" id="SM00635">
    <property type="entry name" value="BID_2"/>
    <property type="match status" value="2"/>
</dbReference>
<evidence type="ECO:0000313" key="5">
    <source>
        <dbReference type="EMBL" id="MBP3965000.1"/>
    </source>
</evidence>
<dbReference type="Gene3D" id="2.60.40.1080">
    <property type="match status" value="3"/>
</dbReference>
<dbReference type="SUPFAM" id="SSF49265">
    <property type="entry name" value="Fibronectin type III"/>
    <property type="match status" value="2"/>
</dbReference>
<dbReference type="Pfam" id="PF00395">
    <property type="entry name" value="SLH"/>
    <property type="match status" value="3"/>
</dbReference>
<accession>A0ABS5CGP3</accession>
<reference evidence="5 6" key="1">
    <citation type="submission" date="2021-04" db="EMBL/GenBank/DDBJ databases">
        <title>Paenibacillus sp. DLE-14 whole genome sequence.</title>
        <authorList>
            <person name="Ham Y.J."/>
        </authorList>
    </citation>
    <scope>NUCLEOTIDE SEQUENCE [LARGE SCALE GENOMIC DNA]</scope>
    <source>
        <strain evidence="5 6">DLE-14</strain>
    </source>
</reference>
<dbReference type="CDD" id="cd00063">
    <property type="entry name" value="FN3"/>
    <property type="match status" value="3"/>
</dbReference>
<keyword evidence="2" id="KW-0732">Signal</keyword>
<feature type="domain" description="SLH" evidence="4">
    <location>
        <begin position="2341"/>
        <end position="2403"/>
    </location>
</feature>
<feature type="domain" description="Fibronectin type-III" evidence="3">
    <location>
        <begin position="1888"/>
        <end position="1975"/>
    </location>
</feature>
<proteinExistence type="predicted"/>
<feature type="domain" description="Fibronectin type-III" evidence="3">
    <location>
        <begin position="1991"/>
        <end position="2077"/>
    </location>
</feature>
<evidence type="ECO:0000256" key="1">
    <source>
        <dbReference type="SAM" id="MobiDB-lite"/>
    </source>
</evidence>
<feature type="domain" description="Fibronectin type-III" evidence="3">
    <location>
        <begin position="1786"/>
        <end position="1877"/>
    </location>
</feature>
<evidence type="ECO:0000259" key="4">
    <source>
        <dbReference type="PROSITE" id="PS51272"/>
    </source>
</evidence>
<feature type="chain" id="PRO_5046582819" evidence="2">
    <location>
        <begin position="25"/>
        <end position="2468"/>
    </location>
</feature>
<feature type="region of interest" description="Disordered" evidence="1">
    <location>
        <begin position="1955"/>
        <end position="1985"/>
    </location>
</feature>
<dbReference type="SMART" id="SM00060">
    <property type="entry name" value="FN3"/>
    <property type="match status" value="3"/>
</dbReference>
<dbReference type="Gene3D" id="2.60.120.560">
    <property type="entry name" value="Exo-inulinase, domain 1"/>
    <property type="match status" value="3"/>
</dbReference>
<dbReference type="SUPFAM" id="SSF48208">
    <property type="entry name" value="Six-hairpin glycosidases"/>
    <property type="match status" value="1"/>
</dbReference>
<evidence type="ECO:0000259" key="3">
    <source>
        <dbReference type="PROSITE" id="PS50853"/>
    </source>
</evidence>
<feature type="domain" description="SLH" evidence="4">
    <location>
        <begin position="2410"/>
        <end position="2468"/>
    </location>
</feature>
<sequence>MNSRIKKTLLGCFAVLIVSGSAFPGTSAGIAHASVPTTEVTPGSFSDSPQPGQIRIYAGADAGNSDTSGSRMVGSVVKELYLDQNSGSEAKIESQGNGVADFARYGWHKKATKRVANGSAYFSYKIPVDPAQSAPLYLAMEGIGEIKLTAEGQTLLDTGNSGLGVQTPWEFTLSDPSLWADGYVELKFEDADPTDGDGVNLHWLELGPSSVWRDRISHIVWDTSEVLWQAGYYEGTSSEFKGSSTSLSQPASGTAITSLSPSGTVVLNWNQPAPAPGKKYYLLAGLIGGTGNHTFDFGANGSIEATREASKERISDLDVTAYITDGANSLRIATATGSSIDFVSLVEVTEGATSDDSLKVVFKGNEMAEDWTRLVNNTMYFHMDMMTEKSTGFIDSSLPNGIFPLLYWVADSAPAMLEMARWGYVDEAKQASLFRSASNHYTGDNGAAGLVFSTIAYLIKGDNYVGDYVDKAWPVMKDGLDYYKDQISNNSYHLIKGTGLETTNKGYGIYNNSIAYFTLLAGAEVASKTGHASEAADWLASADLLAQGMSDNLVAHTDLTWLGHTIKKDTWRYSLDGTKTDGSDAPWINAGWFGVGSQEELYYGYKSPTDTRNSAVEDWRQITNNTLDYHSENFWADWKLYGHNRGFGTDYGVLSERGGWPLLSMLMGDRMDMAKKNLQHVIWNSTDLNFAHDNEGVQETSPWLLVREVNKSDHGIAEQNEIGNGGANEDMNLVEYIVALKNVRVMAGLDDALEGTSNLNIVPRIPSSWDGVKVNDWLAHYRDSAGNIGQTDVSYDYSIQPEQATLRVSAANAIEGSQFRFGPFAKDAAVTAVTVNGSAIDPSDYSEEISGDSKWVWVKGSMGTTSSTYAVQVDIPHLSFANNFDSANLSDWSSLNSDSWTADNGKLEAQSTDGDLLLNDATQEDLIYSTDIKLNEEGAAGLSFRTNESGENGYDFVLDSKAGAEGELKLATRQGQVLYSQPMNVNMNRTYTLKVIAAGPILMGYLDGTKVFHIVDSTYEEGHAGLYAQGRVSFDNVLANDSASSVAIPSLVSVKISSYKTNTMLMTQEKEIPVIATFDNGETLDVTHVPALRQYIISDPTVFTEDHELLKAIKVGTANVSASVTINGVTKQSNSLAMKAEDLSYAEIYYKDDKESMNLMVNETVQVWPWAKLKDGIWWFLGYMPASTQIHYISSNPGVATVTHDPANADPESRSMLKANGAGTATITMEVTVNGVTVTSPNSISITVIDPSQFTGFSDNFDDGDLVGWAKSGPGVWSVQDGQAKVSNPQPTGWDSWNIMNAQGKDFVYSGDVTFKNGQAAGLSFRTNDTGSTGYDLILDKNEGLKLAGRPYRAFKTVQTPFADNQTYHVKIVAKDDNIKVYLNGALKMDYNETVYGYTFGKFGMFSFQSEASFDNLKAETTFKLEQATATLTDASLLVGQSTQLLTTGKLNNEEEADLSAATYAYASSDETVATVDANGEVTAIGAGTAAIYADITLNGTTVRSASADLVVTIDDSVALLDSVSASVSTPQMNIAAITTTAVSGTMTNGTAADLSDATITYASDNAAVATVDESGTVTAKSFGTANLTVTVKLNGVTKVSNSVTITVAGTETFTENFDDGDTSGWAPNGGVWSNAGDRMRVDYLTANSWFDAWNIFDKQGQDFVYSADVKLISGNSTGISFRTNANGTQGYDVILSVYDGLKLAKRPYAEIIRYTSFTKALNQSYHLKVVVKGSNIKVYLDGVLAIDKNDSTYASGKFGLFAFQGTAEYDNLQVHVWDVDAPAWSGANLTASNATSTGMTLNWNSAVDPTGVAQYRVYQNGLPIATVAGNVQSYSVEGLTPETEYSFKVEAVDAAENWSTDGPSVTASTLSETEPGDPDVLAPVWTPESSLSAANITKTGLQLTWSTAGDDIGVTQYQIYQDGTSIATVAGSINEYTVDGLSSGTEYHFKVEAADAAGNRSTDGPSTTATTLNEDEEPGNSDILAPAWSEGATFEATNISQTGLQLAWSPASDEVGVTQYRVYQNNVLLATVVDSVHSYTVTGLTSSTVYDFKVKAADAAGNWNDGLSVSARTLDIPYISIPVPPTPPLPNTVAVIPAEQWQSPPKDGIHVNLPQGKEQVLLPEGAASKLGNSSLIVAGGTSTITLNAATLQAAEKLMAATAGPNAQLVVGIRTLTGEQAQALSKVPTPTGVLMQLAGGIASLQFSAIDSQGKLVDLDGAQLSGQLTLHYEESTNNELLLGAYRLDETSGVWEYLPGAIDRHNDQAVVSGSNLNNIALMVYDRSFDDVANTNWAYEALKVMSAQHLVNGTSETQFSPNAKTTRAEFAAMLVRLLGIETTAQSAFTDVDQDAWYAQSVAAASEAGLVLGDGSHFNPDATITREEIAVMIVRAFHYKHKDNDSTQSGASSTGNFKDQAKLSDWSSEFVKQAASLGLMQGNGDGTFAPKSNAVRAETMQAVYNLFKLLDQ</sequence>
<dbReference type="PROSITE" id="PS50853">
    <property type="entry name" value="FN3"/>
    <property type="match status" value="3"/>
</dbReference>
<name>A0ABS5CGP3_9BACL</name>
<protein>
    <submittedName>
        <fullName evidence="5">S-layer homology domain-containing protein</fullName>
    </submittedName>
</protein>
<comment type="caution">
    <text evidence="5">The sequence shown here is derived from an EMBL/GenBank/DDBJ whole genome shotgun (WGS) entry which is preliminary data.</text>
</comment>
<dbReference type="InterPro" id="IPR036116">
    <property type="entry name" value="FN3_sf"/>
</dbReference>
<dbReference type="Gene3D" id="2.60.40.10">
    <property type="entry name" value="Immunoglobulins"/>
    <property type="match status" value="3"/>
</dbReference>
<feature type="signal peptide" evidence="2">
    <location>
        <begin position="1"/>
        <end position="24"/>
    </location>
</feature>
<dbReference type="InterPro" id="IPR012341">
    <property type="entry name" value="6hp_glycosidase-like_sf"/>
</dbReference>
<dbReference type="Gene3D" id="1.50.10.10">
    <property type="match status" value="1"/>
</dbReference>
<dbReference type="InterPro" id="IPR008928">
    <property type="entry name" value="6-hairpin_glycosidase_sf"/>
</dbReference>
<dbReference type="InterPro" id="IPR050713">
    <property type="entry name" value="RTP_Phos/Ushers"/>
</dbReference>
<evidence type="ECO:0000256" key="2">
    <source>
        <dbReference type="SAM" id="SignalP"/>
    </source>
</evidence>
<dbReference type="EMBL" id="JAGKSP010000008">
    <property type="protein sequence ID" value="MBP3965000.1"/>
    <property type="molecule type" value="Genomic_DNA"/>
</dbReference>
<feature type="compositionally biased region" description="Polar residues" evidence="1">
    <location>
        <begin position="1859"/>
        <end position="1873"/>
    </location>
</feature>